<dbReference type="InterPro" id="IPR013783">
    <property type="entry name" value="Ig-like_fold"/>
</dbReference>
<dbReference type="InterPro" id="IPR017853">
    <property type="entry name" value="GH"/>
</dbReference>
<feature type="domain" description="Glycosyl hydrolase family 13 catalytic" evidence="4">
    <location>
        <begin position="178"/>
        <end position="577"/>
    </location>
</feature>
<evidence type="ECO:0000313" key="5">
    <source>
        <dbReference type="EMBL" id="MFE4107975.1"/>
    </source>
</evidence>
<name>A0ABW6IIG8_9CYAN</name>
<dbReference type="Gene3D" id="2.60.40.10">
    <property type="entry name" value="Immunoglobulins"/>
    <property type="match status" value="1"/>
</dbReference>
<keyword evidence="2 5" id="KW-0378">Hydrolase</keyword>
<dbReference type="InterPro" id="IPR011837">
    <property type="entry name" value="Glycogen_debranch_GlgX"/>
</dbReference>
<keyword evidence="6" id="KW-1185">Reference proteome</keyword>
<organism evidence="5 6">
    <name type="scientific">Almyronema epifaneia S1</name>
    <dbReference type="NCBI Taxonomy" id="2991925"/>
    <lineage>
        <taxon>Bacteria</taxon>
        <taxon>Bacillati</taxon>
        <taxon>Cyanobacteriota</taxon>
        <taxon>Cyanophyceae</taxon>
        <taxon>Nodosilineales</taxon>
        <taxon>Nodosilineaceae</taxon>
        <taxon>Almyronema</taxon>
        <taxon>Almyronema epifaneia</taxon>
    </lineage>
</organism>
<dbReference type="SUPFAM" id="SSF51445">
    <property type="entry name" value="(Trans)glycosidases"/>
    <property type="match status" value="1"/>
</dbReference>
<dbReference type="CDD" id="cd02856">
    <property type="entry name" value="E_set_GDE_Isoamylase_N"/>
    <property type="match status" value="1"/>
</dbReference>
<evidence type="ECO:0000259" key="4">
    <source>
        <dbReference type="SMART" id="SM00642"/>
    </source>
</evidence>
<dbReference type="PANTHER" id="PTHR43002">
    <property type="entry name" value="GLYCOGEN DEBRANCHING ENZYME"/>
    <property type="match status" value="1"/>
</dbReference>
<dbReference type="EC" id="3.2.1.196" evidence="5"/>
<dbReference type="InterPro" id="IPR013780">
    <property type="entry name" value="Glyco_hydro_b"/>
</dbReference>
<proteinExistence type="inferred from homology"/>
<comment type="similarity">
    <text evidence="1">Belongs to the glycosyl hydrolase 13 family.</text>
</comment>
<evidence type="ECO:0000313" key="6">
    <source>
        <dbReference type="Proteomes" id="UP001600165"/>
    </source>
</evidence>
<dbReference type="SUPFAM" id="SSF51011">
    <property type="entry name" value="Glycosyl hydrolase domain"/>
    <property type="match status" value="1"/>
</dbReference>
<dbReference type="SUPFAM" id="SSF81296">
    <property type="entry name" value="E set domains"/>
    <property type="match status" value="1"/>
</dbReference>
<comment type="caution">
    <text evidence="5">The sequence shown here is derived from an EMBL/GenBank/DDBJ whole genome shotgun (WGS) entry which is preliminary data.</text>
</comment>
<evidence type="ECO:0000256" key="2">
    <source>
        <dbReference type="ARBA" id="ARBA00022801"/>
    </source>
</evidence>
<sequence length="733" mass="83159">MELQIWPGKSHPLGATWDGQGTNFALFSENAIRVELCLFDEDEQETRIPLPEVSNFVWHCYIPGIHPGQRYGFRVYGRHQPEQGQRFNVNKLLIDPYAKAIAGDVIHSSEIFGYPVEQMPDVDCDLLRSKQDDAQFIPKAVVIDPSFDWEDDRFPNTPWYQTIIYETHVKGLTQQHPDIPPDLRGTYAGLGHPAAIAHLQSLGITAIELLPVHHFNRYPGHLVGVGLHNYWGYDSLGYFAPYAGYSASGVHGQQVQEFKQMVKALHKAGIEVILDVVYNHTGEGNQFGPTLSLRGIDNAVYYRLSEEDPRYYIDFTGCGNSLNVRHPQILKLIMDSLRYWVLEMHVDGFRFDLASALARELYEVDSLAAFFDIIHQDPVLSVTKLIAEPWDLGEGGYQVGNFPLLWSEWNGKYRDTMRDFWRDEPCRLGEFAFRMTGSSDLYEFNGKLPHASINFITCHDGFTLRDLVSYNQKHNEANGEDNRDGESYNRSWNCGAEGSTDDAEILQLRLRQQRNFLATLMLSQGVPMMLGGDEFGRSQKGNNNGYCQDNEISWFDWNLSAENAELLDFTRQLIQFRRQHPVFCRRDWFQGREIHGSGVSDLGWFNPDGTEVRDDDWHEHSAKAIGIFLNGEELRTPNAQGKRVVDDSFLLFFNAQPDLVEFAIPSTLQQQSWQVTLDTKAGGFITDGPVYGKSDCVPVAGRSLIVLHCPLCFKTANCADESVQVITCATKAD</sequence>
<dbReference type="Pfam" id="PF00128">
    <property type="entry name" value="Alpha-amylase"/>
    <property type="match status" value="1"/>
</dbReference>
<dbReference type="InterPro" id="IPR014756">
    <property type="entry name" value="Ig_E-set"/>
</dbReference>
<protein>
    <submittedName>
        <fullName evidence="5">Glycogen debranching protein GlgX</fullName>
        <ecNumber evidence="5">3.2.1.196</ecNumber>
    </submittedName>
</protein>
<evidence type="ECO:0000256" key="1">
    <source>
        <dbReference type="ARBA" id="ARBA00008061"/>
    </source>
</evidence>
<dbReference type="NCBIfam" id="TIGR02100">
    <property type="entry name" value="glgX_debranch"/>
    <property type="match status" value="1"/>
</dbReference>
<accession>A0ABW6IIG8</accession>
<dbReference type="SMART" id="SM00642">
    <property type="entry name" value="Aamy"/>
    <property type="match status" value="1"/>
</dbReference>
<dbReference type="InterPro" id="IPR004193">
    <property type="entry name" value="Glyco_hydro_13_N"/>
</dbReference>
<reference evidence="5 6" key="1">
    <citation type="submission" date="2024-10" db="EMBL/GenBank/DDBJ databases">
        <authorList>
            <person name="Ratan Roy A."/>
            <person name="Morales Sandoval P.H."/>
            <person name="De Los Santos Villalobos S."/>
            <person name="Chakraborty S."/>
            <person name="Mukherjee J."/>
        </authorList>
    </citation>
    <scope>NUCLEOTIDE SEQUENCE [LARGE SCALE GENOMIC DNA]</scope>
    <source>
        <strain evidence="5 6">S1</strain>
    </source>
</reference>
<dbReference type="Gene3D" id="2.60.40.1180">
    <property type="entry name" value="Golgi alpha-mannosidase II"/>
    <property type="match status" value="1"/>
</dbReference>
<dbReference type="Pfam" id="PF02922">
    <property type="entry name" value="CBM_48"/>
    <property type="match status" value="1"/>
</dbReference>
<dbReference type="InterPro" id="IPR044505">
    <property type="entry name" value="GlgX_Isoamylase_N_E_set"/>
</dbReference>
<evidence type="ECO:0000256" key="3">
    <source>
        <dbReference type="ARBA" id="ARBA00023295"/>
    </source>
</evidence>
<dbReference type="Gene3D" id="3.20.20.80">
    <property type="entry name" value="Glycosidases"/>
    <property type="match status" value="1"/>
</dbReference>
<dbReference type="CDD" id="cd11326">
    <property type="entry name" value="AmyAc_Glg_debranch"/>
    <property type="match status" value="1"/>
</dbReference>
<dbReference type="InterPro" id="IPR006047">
    <property type="entry name" value="GH13_cat_dom"/>
</dbReference>
<dbReference type="EMBL" id="JBHZOL010000096">
    <property type="protein sequence ID" value="MFE4107975.1"/>
    <property type="molecule type" value="Genomic_DNA"/>
</dbReference>
<dbReference type="GO" id="GO:0120549">
    <property type="term" value="F:limit dextrin alpha-1,6-maltotetraose-hydrolase activity"/>
    <property type="evidence" value="ECO:0007669"/>
    <property type="project" value="UniProtKB-EC"/>
</dbReference>
<keyword evidence="3 5" id="KW-0326">Glycosidase</keyword>
<dbReference type="Proteomes" id="UP001600165">
    <property type="component" value="Unassembled WGS sequence"/>
</dbReference>
<dbReference type="RefSeq" id="WP_377967240.1">
    <property type="nucleotide sequence ID" value="NZ_JBHZOL010000096.1"/>
</dbReference>
<gene>
    <name evidence="5" type="primary">glgX</name>
    <name evidence="5" type="ORF">ACFVKH_16950</name>
</gene>